<evidence type="ECO:0008006" key="5">
    <source>
        <dbReference type="Google" id="ProtNLM"/>
    </source>
</evidence>
<reference evidence="3 4" key="1">
    <citation type="journal article" date="2023" name="Life. Sci Alliance">
        <title>Evolutionary insights into 3D genome organization and epigenetic landscape of Vigna mungo.</title>
        <authorList>
            <person name="Junaid A."/>
            <person name="Singh B."/>
            <person name="Bhatia S."/>
        </authorList>
    </citation>
    <scope>NUCLEOTIDE SEQUENCE [LARGE SCALE GENOMIC DNA]</scope>
    <source>
        <strain evidence="3">Urdbean</strain>
    </source>
</reference>
<proteinExistence type="predicted"/>
<sequence>MNIIKVGPGPRVRGVHAPNLSQLRRDFNSGAYSSPVAFDPLYVTSLCLRPKYLSSSQCQPVLISRQPLHLCLAGGQGMMENNGDFQNKSLQEAIEQFKGQSIEDILRQQMQKGGSGDIPPGGRRGGGGGDGDSSGGSDGMSNENLQVVLATVCFVIMYIFVINGLELIKLARDCIKFASGRGQSARLKRAMYRWVKLYKNIMEKKEAAKNGLEKACTCWFDPDFFRGWSYLFTEHPVSTCFTIFWGDA</sequence>
<evidence type="ECO:0000313" key="4">
    <source>
        <dbReference type="Proteomes" id="UP001374535"/>
    </source>
</evidence>
<keyword evidence="4" id="KW-1185">Reference proteome</keyword>
<dbReference type="GO" id="GO:0009507">
    <property type="term" value="C:chloroplast"/>
    <property type="evidence" value="ECO:0007669"/>
    <property type="project" value="TreeGrafter"/>
</dbReference>
<feature type="region of interest" description="Disordered" evidence="1">
    <location>
        <begin position="111"/>
        <end position="138"/>
    </location>
</feature>
<keyword evidence="2" id="KW-1133">Transmembrane helix</keyword>
<dbReference type="PANTHER" id="PTHR35483">
    <property type="entry name" value="NUCLEUSENVELOPE PROTEIN"/>
    <property type="match status" value="1"/>
</dbReference>
<name>A0AAQ3RGT7_VIGMU</name>
<accession>A0AAQ3RGT7</accession>
<protein>
    <recommendedName>
        <fullName evidence="5">Glycine-rich protein</fullName>
    </recommendedName>
</protein>
<evidence type="ECO:0000313" key="3">
    <source>
        <dbReference type="EMBL" id="WVY94878.1"/>
    </source>
</evidence>
<organism evidence="3 4">
    <name type="scientific">Vigna mungo</name>
    <name type="common">Black gram</name>
    <name type="synonym">Phaseolus mungo</name>
    <dbReference type="NCBI Taxonomy" id="3915"/>
    <lineage>
        <taxon>Eukaryota</taxon>
        <taxon>Viridiplantae</taxon>
        <taxon>Streptophyta</taxon>
        <taxon>Embryophyta</taxon>
        <taxon>Tracheophyta</taxon>
        <taxon>Spermatophyta</taxon>
        <taxon>Magnoliopsida</taxon>
        <taxon>eudicotyledons</taxon>
        <taxon>Gunneridae</taxon>
        <taxon>Pentapetalae</taxon>
        <taxon>rosids</taxon>
        <taxon>fabids</taxon>
        <taxon>Fabales</taxon>
        <taxon>Fabaceae</taxon>
        <taxon>Papilionoideae</taxon>
        <taxon>50 kb inversion clade</taxon>
        <taxon>NPAAA clade</taxon>
        <taxon>indigoferoid/millettioid clade</taxon>
        <taxon>Phaseoleae</taxon>
        <taxon>Vigna</taxon>
    </lineage>
</organism>
<dbReference type="PANTHER" id="PTHR35483:SF1">
    <property type="entry name" value="GLYCINE-RICH PROTEIN-RELATED"/>
    <property type="match status" value="1"/>
</dbReference>
<evidence type="ECO:0000256" key="2">
    <source>
        <dbReference type="SAM" id="Phobius"/>
    </source>
</evidence>
<dbReference type="EMBL" id="CP144691">
    <property type="protein sequence ID" value="WVY94878.1"/>
    <property type="molecule type" value="Genomic_DNA"/>
</dbReference>
<dbReference type="Proteomes" id="UP001374535">
    <property type="component" value="Chromosome 10"/>
</dbReference>
<evidence type="ECO:0000256" key="1">
    <source>
        <dbReference type="SAM" id="MobiDB-lite"/>
    </source>
</evidence>
<keyword evidence="2" id="KW-0812">Transmembrane</keyword>
<gene>
    <name evidence="3" type="ORF">V8G54_033966</name>
</gene>
<feature type="transmembrane region" description="Helical" evidence="2">
    <location>
        <begin position="147"/>
        <end position="168"/>
    </location>
</feature>
<feature type="compositionally biased region" description="Gly residues" evidence="1">
    <location>
        <begin position="122"/>
        <end position="138"/>
    </location>
</feature>
<dbReference type="AlphaFoldDB" id="A0AAQ3RGT7"/>
<keyword evidence="2" id="KW-0472">Membrane</keyword>